<evidence type="ECO:0000256" key="1">
    <source>
        <dbReference type="ARBA" id="ARBA00006395"/>
    </source>
</evidence>
<dbReference type="GO" id="GO:0000724">
    <property type="term" value="P:double-strand break repair via homologous recombination"/>
    <property type="evidence" value="ECO:0007669"/>
    <property type="project" value="TreeGrafter"/>
</dbReference>
<dbReference type="AlphaFoldDB" id="A0A8K0JTW7"/>
<reference evidence="5" key="1">
    <citation type="submission" date="2020-04" db="EMBL/GenBank/DDBJ databases">
        <title>Analysis of mating type loci in Filobasidium floriforme.</title>
        <authorList>
            <person name="Nowrousian M."/>
        </authorList>
    </citation>
    <scope>NUCLEOTIDE SEQUENCE</scope>
    <source>
        <strain evidence="5">CBS 6242</strain>
    </source>
</reference>
<organism evidence="5 6">
    <name type="scientific">Filobasidium floriforme</name>
    <dbReference type="NCBI Taxonomy" id="5210"/>
    <lineage>
        <taxon>Eukaryota</taxon>
        <taxon>Fungi</taxon>
        <taxon>Dikarya</taxon>
        <taxon>Basidiomycota</taxon>
        <taxon>Agaricomycotina</taxon>
        <taxon>Tremellomycetes</taxon>
        <taxon>Filobasidiales</taxon>
        <taxon>Filobasidiaceae</taxon>
        <taxon>Filobasidium</taxon>
    </lineage>
</organism>
<dbReference type="EMBL" id="JABELV010000001">
    <property type="protein sequence ID" value="KAG7580098.1"/>
    <property type="molecule type" value="Genomic_DNA"/>
</dbReference>
<dbReference type="Gene3D" id="2.40.50.770">
    <property type="entry name" value="RecQ-mediated genome instability protein Rmi1, C-terminal domain"/>
    <property type="match status" value="1"/>
</dbReference>
<accession>A0A8K0JTW7</accession>
<dbReference type="SMART" id="SM01161">
    <property type="entry name" value="DUF1767"/>
    <property type="match status" value="1"/>
</dbReference>
<dbReference type="PANTHER" id="PTHR14790">
    <property type="entry name" value="RECQ-MEDIATED GENOME INSTABILITY PROTEIN 1 RMI1"/>
    <property type="match status" value="1"/>
</dbReference>
<dbReference type="GO" id="GO:0031422">
    <property type="term" value="C:RecQ family helicase-topoisomerase III complex"/>
    <property type="evidence" value="ECO:0007669"/>
    <property type="project" value="TreeGrafter"/>
</dbReference>
<name>A0A8K0JTW7_9TREE</name>
<evidence type="ECO:0000256" key="2">
    <source>
        <dbReference type="ARBA" id="ARBA00018987"/>
    </source>
</evidence>
<feature type="region of interest" description="Disordered" evidence="3">
    <location>
        <begin position="121"/>
        <end position="154"/>
    </location>
</feature>
<evidence type="ECO:0000259" key="4">
    <source>
        <dbReference type="Pfam" id="PF08585"/>
    </source>
</evidence>
<feature type="compositionally biased region" description="Acidic residues" evidence="3">
    <location>
        <begin position="134"/>
        <end position="149"/>
    </location>
</feature>
<dbReference type="Pfam" id="PF08585">
    <property type="entry name" value="RMI1_N_C"/>
    <property type="match status" value="1"/>
</dbReference>
<dbReference type="GO" id="GO:0000712">
    <property type="term" value="P:resolution of meiotic recombination intermediates"/>
    <property type="evidence" value="ECO:0007669"/>
    <property type="project" value="TreeGrafter"/>
</dbReference>
<dbReference type="InterPro" id="IPR042470">
    <property type="entry name" value="RMI1_N_C_sf"/>
</dbReference>
<comment type="caution">
    <text evidence="5">The sequence shown here is derived from an EMBL/GenBank/DDBJ whole genome shotgun (WGS) entry which is preliminary data.</text>
</comment>
<gene>
    <name evidence="5" type="ORF">FFLO_00069</name>
</gene>
<sequence>MVLTNLNPVRNWIRREYPRPEINPEWLQGCCTALQENDPNINTRDLIHSVDLQLLLSSLSDSCLPQTGLPAPELLEDLHGEMLFQKDYCLVMVMSIMEIGHSAFQLQTTMENRKEALSGVRRIRRIRNPQADGDGADEEEAEDDDDDEAIPPYPRGMLRLEVSDGFHTLKAMEYQRIDGLTLGETALGSKILLKGVQIRRGILMLTPANTVFKGQMVEEIEMHQGRLFQNALLRALGYVRCWSYHSTSLTS</sequence>
<dbReference type="Proteomes" id="UP000812966">
    <property type="component" value="Unassembled WGS sequence"/>
</dbReference>
<protein>
    <recommendedName>
        <fullName evidence="2">RecQ-mediated genome instability protein 1</fullName>
    </recommendedName>
</protein>
<evidence type="ECO:0000313" key="6">
    <source>
        <dbReference type="Proteomes" id="UP000812966"/>
    </source>
</evidence>
<dbReference type="InterPro" id="IPR013894">
    <property type="entry name" value="RMI1_OB"/>
</dbReference>
<evidence type="ECO:0000313" key="5">
    <source>
        <dbReference type="EMBL" id="KAG7580098.1"/>
    </source>
</evidence>
<comment type="similarity">
    <text evidence="1">Belongs to the RMI1 family.</text>
</comment>
<evidence type="ECO:0000256" key="3">
    <source>
        <dbReference type="SAM" id="MobiDB-lite"/>
    </source>
</evidence>
<proteinExistence type="inferred from homology"/>
<dbReference type="GO" id="GO:0016604">
    <property type="term" value="C:nuclear body"/>
    <property type="evidence" value="ECO:0007669"/>
    <property type="project" value="TreeGrafter"/>
</dbReference>
<feature type="domain" description="RecQ mediated genome instability protein 1 OB-fold" evidence="4">
    <location>
        <begin position="85"/>
        <end position="222"/>
    </location>
</feature>
<keyword evidence="6" id="KW-1185">Reference proteome</keyword>
<dbReference type="PANTHER" id="PTHR14790:SF15">
    <property type="entry name" value="RECQ-MEDIATED GENOME INSTABILITY PROTEIN 1"/>
    <property type="match status" value="1"/>
</dbReference>